<dbReference type="EMBL" id="BFAG01000002">
    <property type="protein sequence ID" value="GBF04718.1"/>
    <property type="molecule type" value="Genomic_DNA"/>
</dbReference>
<sequence length="182" mass="18871">MGSSRSTAGSTKSGPARWGVKAAPFPFGRADLVQQQQLVGLREEGEADVPPGHRQDLVQPGVGVEEQQPGKSEAQLELLPLGPVGHVGVEGFADPVGRPLRKLRLGHVPGSPHRVRDPPGVKGTDHTSPGDEGRTVAGPGQPGRTVFLSPTAPGASRFSRPGSSARAPHGNSGYTPARSRDP</sequence>
<evidence type="ECO:0000313" key="2">
    <source>
        <dbReference type="EMBL" id="GBF04718.1"/>
    </source>
</evidence>
<feature type="compositionally biased region" description="Basic and acidic residues" evidence="1">
    <location>
        <begin position="114"/>
        <end position="134"/>
    </location>
</feature>
<evidence type="ECO:0000313" key="3">
    <source>
        <dbReference type="Proteomes" id="UP000236569"/>
    </source>
</evidence>
<dbReference type="Proteomes" id="UP000236569">
    <property type="component" value="Unassembled WGS sequence"/>
</dbReference>
<dbReference type="AlphaFoldDB" id="A0A2I9DFA0"/>
<comment type="caution">
    <text evidence="2">The sequence shown here is derived from an EMBL/GenBank/DDBJ whole genome shotgun (WGS) entry which is preliminary data.</text>
</comment>
<feature type="compositionally biased region" description="Polar residues" evidence="1">
    <location>
        <begin position="1"/>
        <end position="13"/>
    </location>
</feature>
<keyword evidence="3" id="KW-1185">Reference proteome</keyword>
<organism evidence="2 3">
    <name type="scientific">Deinococcus aerius</name>
    <dbReference type="NCBI Taxonomy" id="200253"/>
    <lineage>
        <taxon>Bacteria</taxon>
        <taxon>Thermotogati</taxon>
        <taxon>Deinococcota</taxon>
        <taxon>Deinococci</taxon>
        <taxon>Deinococcales</taxon>
        <taxon>Deinococcaceae</taxon>
        <taxon>Deinococcus</taxon>
    </lineage>
</organism>
<reference evidence="3" key="1">
    <citation type="submission" date="2018-01" db="EMBL/GenBank/DDBJ databases">
        <title>Draft Genome Sequence of the Radioresistant Bacterium Deinococcus aerius TR0125, Isolated from the Higher Atmosphere above Japan.</title>
        <authorList>
            <person name="Satoh K."/>
            <person name="Arai H."/>
            <person name="Sanzen T."/>
            <person name="Kawaguchi Y."/>
            <person name="Hayashi H."/>
            <person name="Yokobori S."/>
            <person name="Yamagishi A."/>
            <person name="Oono Y."/>
            <person name="Narumi I."/>
        </authorList>
    </citation>
    <scope>NUCLEOTIDE SEQUENCE [LARGE SCALE GENOMIC DNA]</scope>
    <source>
        <strain evidence="3">TR0125</strain>
    </source>
</reference>
<protein>
    <submittedName>
        <fullName evidence="2">Uncharacterized protein</fullName>
    </submittedName>
</protein>
<feature type="region of interest" description="Disordered" evidence="1">
    <location>
        <begin position="104"/>
        <end position="182"/>
    </location>
</feature>
<accession>A0A2I9DFA0</accession>
<gene>
    <name evidence="2" type="ORF">DAERI_020315</name>
</gene>
<feature type="region of interest" description="Disordered" evidence="1">
    <location>
        <begin position="1"/>
        <end position="22"/>
    </location>
</feature>
<evidence type="ECO:0000256" key="1">
    <source>
        <dbReference type="SAM" id="MobiDB-lite"/>
    </source>
</evidence>
<proteinExistence type="predicted"/>
<name>A0A2I9DFA0_9DEIO</name>